<accession>A0A3M7RJI6</accession>
<evidence type="ECO:0000313" key="2">
    <source>
        <dbReference type="Proteomes" id="UP000276133"/>
    </source>
</evidence>
<dbReference type="AlphaFoldDB" id="A0A3M7RJI6"/>
<comment type="caution">
    <text evidence="1">The sequence shown here is derived from an EMBL/GenBank/DDBJ whole genome shotgun (WGS) entry which is preliminary data.</text>
</comment>
<evidence type="ECO:0000313" key="1">
    <source>
        <dbReference type="EMBL" id="RNA23722.1"/>
    </source>
</evidence>
<sequence length="90" mass="10833">MMFVAYRNRIKFGKRMRNLNDINFELSWLAFLVQVLRKQSLFVVFSALKLTNILSNFYIHKTNANMLFSEQGPHSVKRKFLVEDYQVYYT</sequence>
<protein>
    <submittedName>
        <fullName evidence="1">Uncharacterized protein</fullName>
    </submittedName>
</protein>
<keyword evidence="2" id="KW-1185">Reference proteome</keyword>
<gene>
    <name evidence="1" type="ORF">BpHYR1_050247</name>
</gene>
<name>A0A3M7RJI6_BRAPC</name>
<organism evidence="1 2">
    <name type="scientific">Brachionus plicatilis</name>
    <name type="common">Marine rotifer</name>
    <name type="synonym">Brachionus muelleri</name>
    <dbReference type="NCBI Taxonomy" id="10195"/>
    <lineage>
        <taxon>Eukaryota</taxon>
        <taxon>Metazoa</taxon>
        <taxon>Spiralia</taxon>
        <taxon>Gnathifera</taxon>
        <taxon>Rotifera</taxon>
        <taxon>Eurotatoria</taxon>
        <taxon>Monogononta</taxon>
        <taxon>Pseudotrocha</taxon>
        <taxon>Ploima</taxon>
        <taxon>Brachionidae</taxon>
        <taxon>Brachionus</taxon>
    </lineage>
</organism>
<dbReference type="EMBL" id="REGN01003233">
    <property type="protein sequence ID" value="RNA23722.1"/>
    <property type="molecule type" value="Genomic_DNA"/>
</dbReference>
<proteinExistence type="predicted"/>
<reference evidence="1 2" key="1">
    <citation type="journal article" date="2018" name="Sci. Rep.">
        <title>Genomic signatures of local adaptation to the degree of environmental predictability in rotifers.</title>
        <authorList>
            <person name="Franch-Gras L."/>
            <person name="Hahn C."/>
            <person name="Garcia-Roger E.M."/>
            <person name="Carmona M.J."/>
            <person name="Serra M."/>
            <person name="Gomez A."/>
        </authorList>
    </citation>
    <scope>NUCLEOTIDE SEQUENCE [LARGE SCALE GENOMIC DNA]</scope>
    <source>
        <strain evidence="1">HYR1</strain>
    </source>
</reference>
<dbReference type="Proteomes" id="UP000276133">
    <property type="component" value="Unassembled WGS sequence"/>
</dbReference>